<dbReference type="PROSITE" id="PS51257">
    <property type="entry name" value="PROKAR_LIPOPROTEIN"/>
    <property type="match status" value="1"/>
</dbReference>
<dbReference type="InterPro" id="IPR016662">
    <property type="entry name" value="Acyl-CoA_thioEstase_long-chain"/>
</dbReference>
<dbReference type="RefSeq" id="WP_394162958.1">
    <property type="nucleotide sequence ID" value="NZ_JBHGCJ010000005.1"/>
</dbReference>
<accession>A0ABW7CWK4</accession>
<keyword evidence="2" id="KW-0732">Signal</keyword>
<dbReference type="PANTHER" id="PTHR10824:SF4">
    <property type="entry name" value="ACYL-COENZYME A THIOESTERASE 1-LIKE"/>
    <property type="match status" value="1"/>
</dbReference>
<feature type="chain" id="PRO_5047149134" evidence="2">
    <location>
        <begin position="22"/>
        <end position="465"/>
    </location>
</feature>
<keyword evidence="5" id="KW-0378">Hydrolase</keyword>
<dbReference type="InterPro" id="IPR006862">
    <property type="entry name" value="Thio_Ohase/aa_AcTrfase"/>
</dbReference>
<gene>
    <name evidence="5" type="ORF">ACEU0G_003366</name>
</gene>
<dbReference type="Gene3D" id="2.60.40.2240">
    <property type="entry name" value="Acyl-CoA thioester hydrolase/BAAT N-terminal domain"/>
    <property type="match status" value="1"/>
</dbReference>
<keyword evidence="6" id="KW-1185">Reference proteome</keyword>
<evidence type="ECO:0000259" key="3">
    <source>
        <dbReference type="Pfam" id="PF04775"/>
    </source>
</evidence>
<feature type="signal peptide" evidence="2">
    <location>
        <begin position="1"/>
        <end position="21"/>
    </location>
</feature>
<evidence type="ECO:0000256" key="2">
    <source>
        <dbReference type="SAM" id="SignalP"/>
    </source>
</evidence>
<comment type="caution">
    <text evidence="5">The sequence shown here is derived from an EMBL/GenBank/DDBJ whole genome shotgun (WGS) entry which is preliminary data.</text>
</comment>
<organism evidence="5 6">
    <name type="scientific">Stenotrophomonas nematodicola</name>
    <dbReference type="NCBI Taxonomy" id="2656746"/>
    <lineage>
        <taxon>Bacteria</taxon>
        <taxon>Pseudomonadati</taxon>
        <taxon>Pseudomonadota</taxon>
        <taxon>Gammaproteobacteria</taxon>
        <taxon>Lysobacterales</taxon>
        <taxon>Lysobacteraceae</taxon>
        <taxon>Stenotrophomonas</taxon>
    </lineage>
</organism>
<proteinExistence type="inferred from homology"/>
<dbReference type="InterPro" id="IPR029058">
    <property type="entry name" value="AB_hydrolase_fold"/>
</dbReference>
<reference evidence="5 6" key="1">
    <citation type="submission" date="2024-09" db="EMBL/GenBank/DDBJ databases">
        <authorList>
            <consortium name="All-Russian atlas of soil microorganisms"/>
            <consortium name="as a basis for the search for new antimicrobial producers and enzymes with unique properties"/>
            <person name="Sokolova E.A."/>
            <person name="Voronina E.N."/>
        </authorList>
    </citation>
    <scope>NUCLEOTIDE SEQUENCE [LARGE SCALE GENOMIC DNA]</scope>
    <source>
        <strain evidence="5 6">AF-22b-331.1</strain>
    </source>
</reference>
<dbReference type="Pfam" id="PF08840">
    <property type="entry name" value="BAAT_C"/>
    <property type="match status" value="1"/>
</dbReference>
<dbReference type="InterPro" id="IPR014940">
    <property type="entry name" value="BAAT_C"/>
</dbReference>
<dbReference type="GO" id="GO:0016787">
    <property type="term" value="F:hydrolase activity"/>
    <property type="evidence" value="ECO:0007669"/>
    <property type="project" value="UniProtKB-KW"/>
</dbReference>
<evidence type="ECO:0000256" key="1">
    <source>
        <dbReference type="ARBA" id="ARBA00006538"/>
    </source>
</evidence>
<evidence type="ECO:0000313" key="6">
    <source>
        <dbReference type="Proteomes" id="UP001605261"/>
    </source>
</evidence>
<dbReference type="Proteomes" id="UP001605261">
    <property type="component" value="Unassembled WGS sequence"/>
</dbReference>
<dbReference type="PANTHER" id="PTHR10824">
    <property type="entry name" value="ACYL-COENZYME A THIOESTERASE-RELATED"/>
    <property type="match status" value="1"/>
</dbReference>
<evidence type="ECO:0000313" key="5">
    <source>
        <dbReference type="EMBL" id="MFG6109355.1"/>
    </source>
</evidence>
<dbReference type="SUPFAM" id="SSF53474">
    <property type="entry name" value="alpha/beta-Hydrolases"/>
    <property type="match status" value="1"/>
</dbReference>
<evidence type="ECO:0000259" key="4">
    <source>
        <dbReference type="Pfam" id="PF08840"/>
    </source>
</evidence>
<comment type="similarity">
    <text evidence="1">Belongs to the C/M/P thioester hydrolase family.</text>
</comment>
<protein>
    <submittedName>
        <fullName evidence="5">Acyl-CoA thioesterase/bile acid-CoA:amino acid N-acyltransferase family protein</fullName>
        <ecNumber evidence="5">3.-.-.-</ecNumber>
    </submittedName>
</protein>
<name>A0ABW7CWK4_9GAMM</name>
<dbReference type="PIRSF" id="PIRSF016521">
    <property type="entry name" value="Acyl-CoA_hydro"/>
    <property type="match status" value="1"/>
</dbReference>
<dbReference type="Gene3D" id="3.40.50.1820">
    <property type="entry name" value="alpha/beta hydrolase"/>
    <property type="match status" value="1"/>
</dbReference>
<dbReference type="Pfam" id="PF04775">
    <property type="entry name" value="Bile_Hydr_Trans"/>
    <property type="match status" value="1"/>
</dbReference>
<feature type="domain" description="Acyl-CoA thioester hydrolase/bile acid-CoA amino acid N-acetyltransferase" evidence="3">
    <location>
        <begin position="38"/>
        <end position="161"/>
    </location>
</feature>
<dbReference type="EC" id="3.-.-.-" evidence="5"/>
<dbReference type="EMBL" id="JBHGCJ010000005">
    <property type="protein sequence ID" value="MFG6109355.1"/>
    <property type="molecule type" value="Genomic_DNA"/>
</dbReference>
<feature type="domain" description="BAAT/Acyl-CoA thioester hydrolase C-terminal" evidence="4">
    <location>
        <begin position="237"/>
        <end position="442"/>
    </location>
</feature>
<dbReference type="InterPro" id="IPR042490">
    <property type="entry name" value="Thio_Ohase/BAAT_N"/>
</dbReference>
<sequence>MYKRLAWLAALAVTGCAPLEAAELVVDTHGDRGDRVPSIAVTGLNAAEPIDLRLEMRDARGQVWRSSARLRADLDGVADTATSAAEQGSYRGIDAAGLLWSMQPESGTGTPSPLPLRHSPDGLLYEAVPMRLSVLRDGELIASRVLERRLSAPGVVAQVVQVAGVSARLYLPADVAGAGATRPAVVTLGGAEGGIEAASAYAAWLASNGYVALAVGYYRMDGRPKDLINVPIEPVLDAVTWLQQQPGVDPERIGVMGGSWGGIVAMAAAAHDARLRSVVSWVGSPAPFRGIRRDVAPADYRGVDLPPLTWKGTPLGYLPYREAVDWSAPTAADAALLEQAMLPIERINGPVLLMAGGDDQLGDSGRMAAVAERWLRARRAVPMDDEVAYYSDAGHLITQMLQPTTFRHQTGPHLQVGGTAEGYARADRDSSQRVLAFLARTLMRPLNAVPPPHRRAPRPPLPPGW</sequence>